<name>A0A484MI96_9ASTE</name>
<evidence type="ECO:0000256" key="1">
    <source>
        <dbReference type="ARBA" id="ARBA00000900"/>
    </source>
</evidence>
<evidence type="ECO:0000256" key="14">
    <source>
        <dbReference type="PROSITE-ProRule" id="PRU00175"/>
    </source>
</evidence>
<dbReference type="InterPro" id="IPR013083">
    <property type="entry name" value="Znf_RING/FYVE/PHD"/>
</dbReference>
<dbReference type="AlphaFoldDB" id="A0A484MI96"/>
<accession>A0A484MI96</accession>
<dbReference type="Proteomes" id="UP000595140">
    <property type="component" value="Unassembled WGS sequence"/>
</dbReference>
<keyword evidence="10" id="KW-0862">Zinc</keyword>
<dbReference type="SUPFAM" id="SSF57850">
    <property type="entry name" value="RING/U-box"/>
    <property type="match status" value="1"/>
</dbReference>
<evidence type="ECO:0000256" key="11">
    <source>
        <dbReference type="ARBA" id="ARBA00022989"/>
    </source>
</evidence>
<keyword evidence="8 14" id="KW-0863">Zinc-finger</keyword>
<reference evidence="17 18" key="1">
    <citation type="submission" date="2018-04" db="EMBL/GenBank/DDBJ databases">
        <authorList>
            <person name="Vogel A."/>
        </authorList>
    </citation>
    <scope>NUCLEOTIDE SEQUENCE [LARGE SCALE GENOMIC DNA]</scope>
</reference>
<feature type="transmembrane region" description="Helical" evidence="15">
    <location>
        <begin position="42"/>
        <end position="63"/>
    </location>
</feature>
<gene>
    <name evidence="17" type="ORF">CCAM_LOCUS30013</name>
</gene>
<evidence type="ECO:0000313" key="17">
    <source>
        <dbReference type="EMBL" id="VFQ88237.1"/>
    </source>
</evidence>
<dbReference type="CDD" id="cd16461">
    <property type="entry name" value="RING-H2_EL5-like"/>
    <property type="match status" value="1"/>
</dbReference>
<dbReference type="Pfam" id="PF13639">
    <property type="entry name" value="zf-RING_2"/>
    <property type="match status" value="1"/>
</dbReference>
<evidence type="ECO:0000256" key="3">
    <source>
        <dbReference type="ARBA" id="ARBA00004906"/>
    </source>
</evidence>
<dbReference type="GO" id="GO:0061630">
    <property type="term" value="F:ubiquitin protein ligase activity"/>
    <property type="evidence" value="ECO:0007669"/>
    <property type="project" value="UniProtKB-EC"/>
</dbReference>
<dbReference type="PANTHER" id="PTHR45798:SF97">
    <property type="entry name" value="ALCOHOL-SENSITIVE RING FINGER PROTEIN 1"/>
    <property type="match status" value="1"/>
</dbReference>
<comment type="catalytic activity">
    <reaction evidence="1">
        <text>S-ubiquitinyl-[E2 ubiquitin-conjugating enzyme]-L-cysteine + [acceptor protein]-L-lysine = [E2 ubiquitin-conjugating enzyme]-L-cysteine + N(6)-ubiquitinyl-[acceptor protein]-L-lysine.</text>
        <dbReference type="EC" id="2.3.2.27"/>
    </reaction>
</comment>
<keyword evidence="9" id="KW-0833">Ubl conjugation pathway</keyword>
<dbReference type="PANTHER" id="PTHR45798">
    <property type="entry name" value="RING-H2 FINGER PROTEIN ATL61-RELATED-RELATED"/>
    <property type="match status" value="1"/>
</dbReference>
<keyword evidence="5" id="KW-0808">Transferase</keyword>
<evidence type="ECO:0000256" key="13">
    <source>
        <dbReference type="ARBA" id="ARBA00024209"/>
    </source>
</evidence>
<keyword evidence="6 15" id="KW-0812">Transmembrane</keyword>
<evidence type="ECO:0000256" key="12">
    <source>
        <dbReference type="ARBA" id="ARBA00023136"/>
    </source>
</evidence>
<organism evidence="17 18">
    <name type="scientific">Cuscuta campestris</name>
    <dbReference type="NCBI Taxonomy" id="132261"/>
    <lineage>
        <taxon>Eukaryota</taxon>
        <taxon>Viridiplantae</taxon>
        <taxon>Streptophyta</taxon>
        <taxon>Embryophyta</taxon>
        <taxon>Tracheophyta</taxon>
        <taxon>Spermatophyta</taxon>
        <taxon>Magnoliopsida</taxon>
        <taxon>eudicotyledons</taxon>
        <taxon>Gunneridae</taxon>
        <taxon>Pentapetalae</taxon>
        <taxon>asterids</taxon>
        <taxon>lamiids</taxon>
        <taxon>Solanales</taxon>
        <taxon>Convolvulaceae</taxon>
        <taxon>Cuscuteae</taxon>
        <taxon>Cuscuta</taxon>
        <taxon>Cuscuta subgen. Grammica</taxon>
        <taxon>Cuscuta sect. Cleistogrammica</taxon>
    </lineage>
</organism>
<keyword evidence="11 15" id="KW-1133">Transmembrane helix</keyword>
<keyword evidence="18" id="KW-1185">Reference proteome</keyword>
<evidence type="ECO:0000256" key="5">
    <source>
        <dbReference type="ARBA" id="ARBA00022679"/>
    </source>
</evidence>
<evidence type="ECO:0000256" key="4">
    <source>
        <dbReference type="ARBA" id="ARBA00012483"/>
    </source>
</evidence>
<evidence type="ECO:0000256" key="6">
    <source>
        <dbReference type="ARBA" id="ARBA00022692"/>
    </source>
</evidence>
<dbReference type="OrthoDB" id="8062037at2759"/>
<dbReference type="GO" id="GO:0008270">
    <property type="term" value="F:zinc ion binding"/>
    <property type="evidence" value="ECO:0007669"/>
    <property type="project" value="UniProtKB-KW"/>
</dbReference>
<dbReference type="GO" id="GO:0016020">
    <property type="term" value="C:membrane"/>
    <property type="evidence" value="ECO:0007669"/>
    <property type="project" value="UniProtKB-SubCell"/>
</dbReference>
<dbReference type="SMART" id="SM00184">
    <property type="entry name" value="RING"/>
    <property type="match status" value="1"/>
</dbReference>
<comment type="subcellular location">
    <subcellularLocation>
        <location evidence="2">Membrane</location>
        <topology evidence="2">Single-pass membrane protein</topology>
    </subcellularLocation>
</comment>
<keyword evidence="7" id="KW-0479">Metal-binding</keyword>
<keyword evidence="12 15" id="KW-0472">Membrane</keyword>
<protein>
    <recommendedName>
        <fullName evidence="4">RING-type E3 ubiquitin transferase</fullName>
        <ecNumber evidence="4">2.3.2.27</ecNumber>
    </recommendedName>
</protein>
<dbReference type="EMBL" id="OOIL02003480">
    <property type="protein sequence ID" value="VFQ88237.1"/>
    <property type="molecule type" value="Genomic_DNA"/>
</dbReference>
<evidence type="ECO:0000256" key="8">
    <source>
        <dbReference type="ARBA" id="ARBA00022771"/>
    </source>
</evidence>
<evidence type="ECO:0000256" key="2">
    <source>
        <dbReference type="ARBA" id="ARBA00004167"/>
    </source>
</evidence>
<dbReference type="FunFam" id="3.30.40.10:FF:000187">
    <property type="entry name" value="E3 ubiquitin-protein ligase ATL6"/>
    <property type="match status" value="1"/>
</dbReference>
<proteinExistence type="inferred from homology"/>
<evidence type="ECO:0000259" key="16">
    <source>
        <dbReference type="PROSITE" id="PS50089"/>
    </source>
</evidence>
<comment type="pathway">
    <text evidence="3">Protein modification; protein ubiquitination.</text>
</comment>
<evidence type="ECO:0000256" key="9">
    <source>
        <dbReference type="ARBA" id="ARBA00022786"/>
    </source>
</evidence>
<evidence type="ECO:0000256" key="15">
    <source>
        <dbReference type="SAM" id="Phobius"/>
    </source>
</evidence>
<dbReference type="InterPro" id="IPR052788">
    <property type="entry name" value="RING-type_E3_ligase_ATL"/>
</dbReference>
<dbReference type="EC" id="2.3.2.27" evidence="4"/>
<comment type="similarity">
    <text evidence="13">Belongs to the RING-type zinc finger family. ATL subfamily.</text>
</comment>
<sequence length="198" mass="20740">MALPNRFLFGTNHINLSPAPPPEAKPATAQPLASGVRVDSDFVVIPAAMLCALICFLGLCGFARCGRQRRSGAASPPTRPHPAANRGLKKKVLQSLPKFAYAAAAENGGKQLPADCAICLADYADGEEVRTLPQCGHVFHVRCIDTWLGSHSSCPSCRRILVVGRCQNCGGGEFPEVSVAGDGSRAGTPFGGSLPQMV</sequence>
<dbReference type="PROSITE" id="PS50089">
    <property type="entry name" value="ZF_RING_2"/>
    <property type="match status" value="1"/>
</dbReference>
<evidence type="ECO:0000313" key="18">
    <source>
        <dbReference type="Proteomes" id="UP000595140"/>
    </source>
</evidence>
<evidence type="ECO:0000256" key="7">
    <source>
        <dbReference type="ARBA" id="ARBA00022723"/>
    </source>
</evidence>
<feature type="domain" description="RING-type" evidence="16">
    <location>
        <begin position="116"/>
        <end position="158"/>
    </location>
</feature>
<evidence type="ECO:0000256" key="10">
    <source>
        <dbReference type="ARBA" id="ARBA00022833"/>
    </source>
</evidence>
<dbReference type="Gene3D" id="3.30.40.10">
    <property type="entry name" value="Zinc/RING finger domain, C3HC4 (zinc finger)"/>
    <property type="match status" value="1"/>
</dbReference>
<dbReference type="InterPro" id="IPR001841">
    <property type="entry name" value="Znf_RING"/>
</dbReference>